<evidence type="ECO:0000256" key="1">
    <source>
        <dbReference type="ARBA" id="ARBA00012417"/>
    </source>
</evidence>
<dbReference type="CDD" id="cd06127">
    <property type="entry name" value="DEDDh"/>
    <property type="match status" value="1"/>
</dbReference>
<evidence type="ECO:0000313" key="7">
    <source>
        <dbReference type="EMBL" id="WZU64552.1"/>
    </source>
</evidence>
<keyword evidence="5" id="KW-0472">Membrane</keyword>
<dbReference type="GO" id="GO:0045004">
    <property type="term" value="P:DNA replication proofreading"/>
    <property type="evidence" value="ECO:0007669"/>
    <property type="project" value="TreeGrafter"/>
</dbReference>
<keyword evidence="5" id="KW-1133">Transmembrane helix</keyword>
<protein>
    <recommendedName>
        <fullName evidence="1">DNA-directed DNA polymerase</fullName>
        <ecNumber evidence="1">2.7.7.7</ecNumber>
    </recommendedName>
</protein>
<reference evidence="7 8" key="1">
    <citation type="submission" date="2024-04" db="EMBL/GenBank/DDBJ databases">
        <title>Phylogenomic analyses of a clade within the roseobacter group suggest taxonomic reassignments of species of the genera Aestuariivita, Citreicella, Loktanella, Nautella, Pelagibaca, Ruegeria, Thalassobius, Thiobacimonas and Tropicibacter, and the proposal o.</title>
        <authorList>
            <person name="Jeon C.O."/>
        </authorList>
    </citation>
    <scope>NUCLEOTIDE SEQUENCE [LARGE SCALE GENOMIC DNA]</scope>
    <source>
        <strain evidence="7 8">G8-12</strain>
    </source>
</reference>
<keyword evidence="7" id="KW-0540">Nuclease</keyword>
<proteinExistence type="predicted"/>
<keyword evidence="7" id="KW-0269">Exonuclease</keyword>
<evidence type="ECO:0000256" key="2">
    <source>
        <dbReference type="ARBA" id="ARBA00025483"/>
    </source>
</evidence>
<dbReference type="InterPro" id="IPR012337">
    <property type="entry name" value="RNaseH-like_sf"/>
</dbReference>
<dbReference type="Pfam" id="PF00929">
    <property type="entry name" value="RNase_T"/>
    <property type="match status" value="1"/>
</dbReference>
<dbReference type="SMART" id="SM00479">
    <property type="entry name" value="EXOIII"/>
    <property type="match status" value="1"/>
</dbReference>
<dbReference type="InterPro" id="IPR036397">
    <property type="entry name" value="RNaseH_sf"/>
</dbReference>
<dbReference type="GO" id="GO:0005829">
    <property type="term" value="C:cytosol"/>
    <property type="evidence" value="ECO:0007669"/>
    <property type="project" value="TreeGrafter"/>
</dbReference>
<dbReference type="EC" id="2.7.7.7" evidence="1"/>
<evidence type="ECO:0000313" key="8">
    <source>
        <dbReference type="Proteomes" id="UP001451782"/>
    </source>
</evidence>
<dbReference type="EMBL" id="CP151762">
    <property type="protein sequence ID" value="WZU64552.1"/>
    <property type="molecule type" value="Genomic_DNA"/>
</dbReference>
<evidence type="ECO:0000259" key="6">
    <source>
        <dbReference type="SMART" id="SM00479"/>
    </source>
</evidence>
<keyword evidence="7" id="KW-0378">Hydrolase</keyword>
<dbReference type="InterPro" id="IPR006054">
    <property type="entry name" value="DnaQ"/>
</dbReference>
<gene>
    <name evidence="7" type="ORF">AABB28_04520</name>
</gene>
<evidence type="ECO:0000256" key="4">
    <source>
        <dbReference type="ARBA" id="ARBA00049244"/>
    </source>
</evidence>
<organism evidence="7 8">
    <name type="scientific">Yoonia algicola</name>
    <dbReference type="NCBI Taxonomy" id="3137368"/>
    <lineage>
        <taxon>Bacteria</taxon>
        <taxon>Pseudomonadati</taxon>
        <taxon>Pseudomonadota</taxon>
        <taxon>Alphaproteobacteria</taxon>
        <taxon>Rhodobacterales</taxon>
        <taxon>Paracoccaceae</taxon>
        <taxon>Yoonia</taxon>
    </lineage>
</organism>
<dbReference type="Gene3D" id="3.30.420.10">
    <property type="entry name" value="Ribonuclease H-like superfamily/Ribonuclease H"/>
    <property type="match status" value="1"/>
</dbReference>
<comment type="function">
    <text evidence="2">DNA polymerase III is a complex, multichain enzyme responsible for most of the replicative synthesis in bacteria. The epsilon subunit contain the editing function and is a proofreading 3'-5' exonuclease.</text>
</comment>
<dbReference type="GO" id="GO:0003677">
    <property type="term" value="F:DNA binding"/>
    <property type="evidence" value="ECO:0007669"/>
    <property type="project" value="InterPro"/>
</dbReference>
<dbReference type="AlphaFoldDB" id="A0AAN0M8E9"/>
<comment type="catalytic activity">
    <reaction evidence="4">
        <text>DNA(n) + a 2'-deoxyribonucleoside 5'-triphosphate = DNA(n+1) + diphosphate</text>
        <dbReference type="Rhea" id="RHEA:22508"/>
        <dbReference type="Rhea" id="RHEA-COMP:17339"/>
        <dbReference type="Rhea" id="RHEA-COMP:17340"/>
        <dbReference type="ChEBI" id="CHEBI:33019"/>
        <dbReference type="ChEBI" id="CHEBI:61560"/>
        <dbReference type="ChEBI" id="CHEBI:173112"/>
        <dbReference type="EC" id="2.7.7.7"/>
    </reaction>
</comment>
<dbReference type="GO" id="GO:0008408">
    <property type="term" value="F:3'-5' exonuclease activity"/>
    <property type="evidence" value="ECO:0007669"/>
    <property type="project" value="TreeGrafter"/>
</dbReference>
<keyword evidence="5" id="KW-0812">Transmembrane</keyword>
<name>A0AAN0M8E9_9RHOB</name>
<accession>A0AAN0M8E9</accession>
<dbReference type="GO" id="GO:0003887">
    <property type="term" value="F:DNA-directed DNA polymerase activity"/>
    <property type="evidence" value="ECO:0007669"/>
    <property type="project" value="UniProtKB-EC"/>
</dbReference>
<dbReference type="PANTHER" id="PTHR30231">
    <property type="entry name" value="DNA POLYMERASE III SUBUNIT EPSILON"/>
    <property type="match status" value="1"/>
</dbReference>
<comment type="subunit">
    <text evidence="3">DNA polymerase III contains a core (composed of alpha, epsilon and theta chains) that associates with a tau subunit. This core dimerizes to form the POLIII' complex. PolIII' associates with the gamma complex (composed of gamma, delta, delta', psi and chi chains) and with the beta chain to form the complete DNA polymerase III complex.</text>
</comment>
<dbReference type="SUPFAM" id="SSF53098">
    <property type="entry name" value="Ribonuclease H-like"/>
    <property type="match status" value="1"/>
</dbReference>
<dbReference type="RefSeq" id="WP_342070916.1">
    <property type="nucleotide sequence ID" value="NZ_CP151762.1"/>
</dbReference>
<sequence>MKNLSLRLRVFLFFCLVGLGSLLVTVIALWIGFRQLDQADALSAFVTSGVVAAFGIIGLAAGVWLLFDDNVSKPIETIAAGLRVRAHVDVSTPIDVSTAKYLGDLAPAASAMGAVLKSVTAARAEQDSQHLVQITKQRDQLVSILSDIPTAVILATTDHRIVLYDGQAAALLERVGTARLKTSIFDYLEEDAILSALSELERKGASRLDITVKAHSGEAYSGHIRSFGTDAGYTLMLEPSGLVAARPLTFDFELLYQKIPAELGDTPLQELVYVVFDTETTGLNPLKDEVVQLGAVRVVNGQIVVGEVFETLVNPQIPIPQQSTNVHGIDQSMVANAPTFGDVCGRFNEFSRNAVFVAHNAAFDMAFLHKQATKSGVHFDHPVLDTVLLSAAVFGGSAVHTLDAICARLDIVIPADQRHTAMGDAVATAQALIAMIRILKGRGIATFGQLQTEIVKHRRVLKA</sequence>
<feature type="transmembrane region" description="Helical" evidence="5">
    <location>
        <begin position="45"/>
        <end position="67"/>
    </location>
</feature>
<evidence type="ECO:0000256" key="5">
    <source>
        <dbReference type="SAM" id="Phobius"/>
    </source>
</evidence>
<feature type="transmembrane region" description="Helical" evidence="5">
    <location>
        <begin position="12"/>
        <end position="33"/>
    </location>
</feature>
<evidence type="ECO:0000256" key="3">
    <source>
        <dbReference type="ARBA" id="ARBA00026073"/>
    </source>
</evidence>
<keyword evidence="8" id="KW-1185">Reference proteome</keyword>
<dbReference type="FunFam" id="3.30.420.10:FF:000045">
    <property type="entry name" value="3'-5' exonuclease DinG"/>
    <property type="match status" value="1"/>
</dbReference>
<dbReference type="PANTHER" id="PTHR30231:SF41">
    <property type="entry name" value="DNA POLYMERASE III SUBUNIT EPSILON"/>
    <property type="match status" value="1"/>
</dbReference>
<dbReference type="NCBIfam" id="TIGR00573">
    <property type="entry name" value="dnaq"/>
    <property type="match status" value="1"/>
</dbReference>
<dbReference type="KEGG" id="yag:AABB28_04520"/>
<dbReference type="InterPro" id="IPR013520">
    <property type="entry name" value="Ribonucl_H"/>
</dbReference>
<feature type="domain" description="Exonuclease" evidence="6">
    <location>
        <begin position="272"/>
        <end position="441"/>
    </location>
</feature>
<dbReference type="Proteomes" id="UP001451782">
    <property type="component" value="Chromosome"/>
</dbReference>